<dbReference type="EMBL" id="JASBWS010000225">
    <property type="protein sequence ID" value="KAJ9090793.1"/>
    <property type="molecule type" value="Genomic_DNA"/>
</dbReference>
<reference evidence="1" key="1">
    <citation type="submission" date="2023-04" db="EMBL/GenBank/DDBJ databases">
        <title>Draft Genome sequencing of Naganishia species isolated from polar environments using Oxford Nanopore Technology.</title>
        <authorList>
            <person name="Leo P."/>
            <person name="Venkateswaran K."/>
        </authorList>
    </citation>
    <scope>NUCLEOTIDE SEQUENCE</scope>
    <source>
        <strain evidence="1">MNA-CCFEE 5262</strain>
    </source>
</reference>
<comment type="caution">
    <text evidence="1">The sequence shown here is derived from an EMBL/GenBank/DDBJ whole genome shotgun (WGS) entry which is preliminary data.</text>
</comment>
<name>A0ACC2UVB0_9TREE</name>
<protein>
    <submittedName>
        <fullName evidence="1">Uncharacterized protein</fullName>
    </submittedName>
</protein>
<sequence length="454" mass="51087">MIPNPARKIKDVSLGLRQMQVPSNIIIAKITRPSWYIAGAMLIWGAISVLTGITHNFVGALLTRFFLGFIEAAFLPGALFLLSKWYTKKEIALRYTILYSGNLISNAFGSLIAAGVLNNMQGVAGHAAWRWLFFIEGALTMGVALIAAVMLPDTLENSRGFSQEELAVARLRMMEDVGEADTATTDEKWYDGLRLCLVDYKIYILMLSLIAVVTGLAIDTNRLPHQSFNAYLTETLLLCAPPWFFAVIVSLINSWHADKTQEKFYHSTWPLVMGIIGFIISMCTMNTAARYVALFLQAGSYAGYIIMYWEVQRLKEKIESILPSFSHASSSPPTLGKTTQPTADDIFRLVQSMSASFLDSYLPIMHHRINMPFTEEERRWQLMRRGRYVEFNLVHDRGTKFGLFTPGARIESILMSLPQTARWEYMSDMGAPGSGTREEELMKVLKTPVDWADV</sequence>
<proteinExistence type="predicted"/>
<keyword evidence="2" id="KW-1185">Reference proteome</keyword>
<organism evidence="1 2">
    <name type="scientific">Naganishia adeliensis</name>
    <dbReference type="NCBI Taxonomy" id="92952"/>
    <lineage>
        <taxon>Eukaryota</taxon>
        <taxon>Fungi</taxon>
        <taxon>Dikarya</taxon>
        <taxon>Basidiomycota</taxon>
        <taxon>Agaricomycotina</taxon>
        <taxon>Tremellomycetes</taxon>
        <taxon>Filobasidiales</taxon>
        <taxon>Filobasidiaceae</taxon>
        <taxon>Naganishia</taxon>
    </lineage>
</organism>
<gene>
    <name evidence="1" type="ORF">QFC20_007820</name>
</gene>
<accession>A0ACC2UVB0</accession>
<evidence type="ECO:0000313" key="2">
    <source>
        <dbReference type="Proteomes" id="UP001230649"/>
    </source>
</evidence>
<dbReference type="Proteomes" id="UP001230649">
    <property type="component" value="Unassembled WGS sequence"/>
</dbReference>
<evidence type="ECO:0000313" key="1">
    <source>
        <dbReference type="EMBL" id="KAJ9090793.1"/>
    </source>
</evidence>